<reference evidence="1 2" key="1">
    <citation type="submission" date="2016-01" db="EMBL/GenBank/DDBJ databases">
        <title>Whole genome sequence and analysis of Micromonospora rosaria DSM 803, which can produce antibacterial substance rosamicin.</title>
        <authorList>
            <person name="Yang H."/>
            <person name="He X."/>
            <person name="Zhu D."/>
        </authorList>
    </citation>
    <scope>NUCLEOTIDE SEQUENCE [LARGE SCALE GENOMIC DNA]</scope>
    <source>
        <strain evidence="1 2">DSM 803</strain>
    </source>
</reference>
<keyword evidence="2" id="KW-1185">Reference proteome</keyword>
<dbReference type="RefSeq" id="WP_067369448.1">
    <property type="nucleotide sequence ID" value="NZ_JBIUBN010000007.1"/>
</dbReference>
<evidence type="ECO:0000313" key="1">
    <source>
        <dbReference type="EMBL" id="KXK59952.1"/>
    </source>
</evidence>
<proteinExistence type="predicted"/>
<dbReference type="AlphaFoldDB" id="A0A136PNI3"/>
<dbReference type="Proteomes" id="UP000070620">
    <property type="component" value="Unassembled WGS sequence"/>
</dbReference>
<name>A0A136PNI3_9ACTN</name>
<comment type="caution">
    <text evidence="1">The sequence shown here is derived from an EMBL/GenBank/DDBJ whole genome shotgun (WGS) entry which is preliminary data.</text>
</comment>
<protein>
    <submittedName>
        <fullName evidence="1">Uncharacterized protein</fullName>
    </submittedName>
</protein>
<gene>
    <name evidence="1" type="ORF">AWW66_21525</name>
</gene>
<dbReference type="OrthoDB" id="3354731at2"/>
<organism evidence="1 2">
    <name type="scientific">Micromonospora rosaria</name>
    <dbReference type="NCBI Taxonomy" id="47874"/>
    <lineage>
        <taxon>Bacteria</taxon>
        <taxon>Bacillati</taxon>
        <taxon>Actinomycetota</taxon>
        <taxon>Actinomycetes</taxon>
        <taxon>Micromonosporales</taxon>
        <taxon>Micromonosporaceae</taxon>
        <taxon>Micromonospora</taxon>
    </lineage>
</organism>
<sequence length="348" mass="37237">MSTEAPADGTVRPEHGDRRIVVTLGSHLEGRPPGVLPACEELMRQVPGLVHLARYSTGVCDFALDADAAPGGPDPLPPEERQLVGRDVVHVMTDLDVQLRPARSGDLIRTVLHTARGVIFALQVRREQYLVAMTRPAAPESGPPPGQPDVRAADVGLSELANRLREAVSQQPTNYGGWLTVPEAEAGAETGAEGGAAGPDEAAAGTVRPRTWTADPTYAGLAAICRDHLDPDDLHYAAVCRPGRVEASADLLDDDRLERFADGTGSRRRRAFYGLVGQRVDVLLRTVVRAAYPAIGSRVRRLVLDVEEGALYCYPIGLDRYLLAVTLDQSRVAAADDRAALLSGELNG</sequence>
<accession>A0A136PNI3</accession>
<dbReference type="EMBL" id="LRQV01000090">
    <property type="protein sequence ID" value="KXK59952.1"/>
    <property type="molecule type" value="Genomic_DNA"/>
</dbReference>
<evidence type="ECO:0000313" key="2">
    <source>
        <dbReference type="Proteomes" id="UP000070620"/>
    </source>
</evidence>